<organism evidence="1 2">
    <name type="scientific">Solanum commersonii</name>
    <name type="common">Commerson's wild potato</name>
    <name type="synonym">Commerson's nightshade</name>
    <dbReference type="NCBI Taxonomy" id="4109"/>
    <lineage>
        <taxon>Eukaryota</taxon>
        <taxon>Viridiplantae</taxon>
        <taxon>Streptophyta</taxon>
        <taxon>Embryophyta</taxon>
        <taxon>Tracheophyta</taxon>
        <taxon>Spermatophyta</taxon>
        <taxon>Magnoliopsida</taxon>
        <taxon>eudicotyledons</taxon>
        <taxon>Gunneridae</taxon>
        <taxon>Pentapetalae</taxon>
        <taxon>asterids</taxon>
        <taxon>lamiids</taxon>
        <taxon>Solanales</taxon>
        <taxon>Solanaceae</taxon>
        <taxon>Solanoideae</taxon>
        <taxon>Solaneae</taxon>
        <taxon>Solanum</taxon>
    </lineage>
</organism>
<dbReference type="OrthoDB" id="1746429at2759"/>
<dbReference type="EMBL" id="JACXVP010000001">
    <property type="protein sequence ID" value="KAG5630870.1"/>
    <property type="molecule type" value="Genomic_DNA"/>
</dbReference>
<evidence type="ECO:0000313" key="1">
    <source>
        <dbReference type="EMBL" id="KAG5630870.1"/>
    </source>
</evidence>
<comment type="caution">
    <text evidence="1">The sequence shown here is derived from an EMBL/GenBank/DDBJ whole genome shotgun (WGS) entry which is preliminary data.</text>
</comment>
<dbReference type="AlphaFoldDB" id="A0A9J6B2C0"/>
<evidence type="ECO:0000313" key="2">
    <source>
        <dbReference type="Proteomes" id="UP000824120"/>
    </source>
</evidence>
<keyword evidence="2" id="KW-1185">Reference proteome</keyword>
<protein>
    <submittedName>
        <fullName evidence="1">Uncharacterized protein</fullName>
    </submittedName>
</protein>
<name>A0A9J6B2C0_SOLCO</name>
<reference evidence="1 2" key="1">
    <citation type="submission" date="2020-09" db="EMBL/GenBank/DDBJ databases">
        <title>De no assembly of potato wild relative species, Solanum commersonii.</title>
        <authorList>
            <person name="Cho K."/>
        </authorList>
    </citation>
    <scope>NUCLEOTIDE SEQUENCE [LARGE SCALE GENOMIC DNA]</scope>
    <source>
        <strain evidence="1">LZ3.2</strain>
        <tissue evidence="1">Leaf</tissue>
    </source>
</reference>
<accession>A0A9J6B2C0</accession>
<proteinExistence type="predicted"/>
<dbReference type="Proteomes" id="UP000824120">
    <property type="component" value="Chromosome 1"/>
</dbReference>
<sequence>MGMADLVAIFVMDLAEVQDFKKFMETNSMIGMKCLGRRYTWTNGHIHRKIDWILTNATWLSTRFHWCCEEGMEGYILSYERCMANLKKVKS</sequence>
<gene>
    <name evidence="1" type="ORF">H5410_002587</name>
</gene>